<dbReference type="RefSeq" id="WP_185059380.1">
    <property type="nucleotide sequence ID" value="NZ_BAABJP010000015.1"/>
</dbReference>
<keyword evidence="3" id="KW-0274">FAD</keyword>
<dbReference type="InterPro" id="IPR016166">
    <property type="entry name" value="FAD-bd_PCMH"/>
</dbReference>
<dbReference type="Gene3D" id="3.30.465.10">
    <property type="match status" value="1"/>
</dbReference>
<dbReference type="EMBL" id="BAABJP010000015">
    <property type="protein sequence ID" value="GAA5157184.1"/>
    <property type="molecule type" value="Genomic_DNA"/>
</dbReference>
<comment type="cofactor">
    <cofactor evidence="1">
        <name>FAD</name>
        <dbReference type="ChEBI" id="CHEBI:57692"/>
    </cofactor>
</comment>
<keyword evidence="2" id="KW-0285">Flavoprotein</keyword>
<keyword evidence="7" id="KW-1185">Reference proteome</keyword>
<dbReference type="InterPro" id="IPR036318">
    <property type="entry name" value="FAD-bd_PCMH-like_sf"/>
</dbReference>
<dbReference type="PROSITE" id="PS51387">
    <property type="entry name" value="FAD_PCMH"/>
    <property type="match status" value="1"/>
</dbReference>
<dbReference type="PANTHER" id="PTHR42934">
    <property type="entry name" value="GLYCOLATE OXIDASE SUBUNIT GLCD"/>
    <property type="match status" value="1"/>
</dbReference>
<protein>
    <submittedName>
        <fullName evidence="6">FAD-linked oxidase C-terminal domain-containing protein</fullName>
    </submittedName>
</protein>
<dbReference type="InterPro" id="IPR051914">
    <property type="entry name" value="FAD-linked_OxidoTrans_Type4"/>
</dbReference>
<organism evidence="6 7">
    <name type="scientific">Pseudonocardia eucalypti</name>
    <dbReference type="NCBI Taxonomy" id="648755"/>
    <lineage>
        <taxon>Bacteria</taxon>
        <taxon>Bacillati</taxon>
        <taxon>Actinomycetota</taxon>
        <taxon>Actinomycetes</taxon>
        <taxon>Pseudonocardiales</taxon>
        <taxon>Pseudonocardiaceae</taxon>
        <taxon>Pseudonocardia</taxon>
    </lineage>
</organism>
<dbReference type="Gene3D" id="3.30.70.2740">
    <property type="match status" value="1"/>
</dbReference>
<evidence type="ECO:0000256" key="3">
    <source>
        <dbReference type="ARBA" id="ARBA00022827"/>
    </source>
</evidence>
<dbReference type="PANTHER" id="PTHR42934:SF2">
    <property type="entry name" value="GLYCOLATE OXIDASE SUBUNIT GLCD"/>
    <property type="match status" value="1"/>
</dbReference>
<evidence type="ECO:0000256" key="1">
    <source>
        <dbReference type="ARBA" id="ARBA00001974"/>
    </source>
</evidence>
<name>A0ABP9Q5Z1_9PSEU</name>
<feature type="domain" description="FAD-binding PCMH-type" evidence="5">
    <location>
        <begin position="38"/>
        <end position="217"/>
    </location>
</feature>
<evidence type="ECO:0000259" key="5">
    <source>
        <dbReference type="PROSITE" id="PS51387"/>
    </source>
</evidence>
<dbReference type="InterPro" id="IPR004113">
    <property type="entry name" value="FAD-bd_oxidored_4_C"/>
</dbReference>
<dbReference type="InterPro" id="IPR016171">
    <property type="entry name" value="Vanillyl_alc_oxidase_C-sub2"/>
</dbReference>
<dbReference type="SUPFAM" id="SSF56176">
    <property type="entry name" value="FAD-binding/transporter-associated domain-like"/>
    <property type="match status" value="1"/>
</dbReference>
<dbReference type="InterPro" id="IPR016164">
    <property type="entry name" value="FAD-linked_Oxase-like_C"/>
</dbReference>
<accession>A0ABP9Q5Z1</accession>
<dbReference type="Proteomes" id="UP001428817">
    <property type="component" value="Unassembled WGS sequence"/>
</dbReference>
<evidence type="ECO:0000313" key="7">
    <source>
        <dbReference type="Proteomes" id="UP001428817"/>
    </source>
</evidence>
<reference evidence="7" key="1">
    <citation type="journal article" date="2019" name="Int. J. Syst. Evol. Microbiol.">
        <title>The Global Catalogue of Microorganisms (GCM) 10K type strain sequencing project: providing services to taxonomists for standard genome sequencing and annotation.</title>
        <authorList>
            <consortium name="The Broad Institute Genomics Platform"/>
            <consortium name="The Broad Institute Genome Sequencing Center for Infectious Disease"/>
            <person name="Wu L."/>
            <person name="Ma J."/>
        </authorList>
    </citation>
    <scope>NUCLEOTIDE SEQUENCE [LARGE SCALE GENOMIC DNA]</scope>
    <source>
        <strain evidence="7">JCM 18303</strain>
    </source>
</reference>
<evidence type="ECO:0000256" key="4">
    <source>
        <dbReference type="ARBA" id="ARBA00023002"/>
    </source>
</evidence>
<dbReference type="InterPro" id="IPR006094">
    <property type="entry name" value="Oxid_FAD_bind_N"/>
</dbReference>
<dbReference type="InterPro" id="IPR016169">
    <property type="entry name" value="FAD-bd_PCMH_sub2"/>
</dbReference>
<gene>
    <name evidence="6" type="ORF">GCM10023321_35050</name>
</gene>
<dbReference type="SUPFAM" id="SSF55103">
    <property type="entry name" value="FAD-linked oxidases, C-terminal domain"/>
    <property type="match status" value="1"/>
</dbReference>
<evidence type="ECO:0000256" key="2">
    <source>
        <dbReference type="ARBA" id="ARBA00022630"/>
    </source>
</evidence>
<keyword evidence="4" id="KW-0560">Oxidoreductase</keyword>
<dbReference type="Pfam" id="PF02913">
    <property type="entry name" value="FAD-oxidase_C"/>
    <property type="match status" value="1"/>
</dbReference>
<evidence type="ECO:0000313" key="6">
    <source>
        <dbReference type="EMBL" id="GAA5157184.1"/>
    </source>
</evidence>
<dbReference type="Pfam" id="PF01565">
    <property type="entry name" value="FAD_binding_4"/>
    <property type="match status" value="1"/>
</dbReference>
<dbReference type="Gene3D" id="1.10.45.10">
    <property type="entry name" value="Vanillyl-alcohol Oxidase, Chain A, domain 4"/>
    <property type="match status" value="1"/>
</dbReference>
<sequence length="460" mass="47858">MSASDVVTALRAAVPADRVLTDPDLTSGYAHDEAEWAPYGEPAAVVRPRSTEEVAAVVRVCAEHGVPVVPRGAGTGLSGGANAVAGGVLLSLEAMREIIRIDAGERLAVVQPGVVNDELRAAVAGQGLWYPPDPASAPWSTIGGNVATNAGGLCCVKYGVTRDYVLALEIVTASGEVLRVGRRTAKGVSGYDLVGLLVGSEGTLAVVTEVTVRLRPARTAPTRTVVGFFDTLSAVGDAVAGVTAAGLQPAIFELIDRHCLRAVQEWKHMDLPSDAAALLLAQTDLPGLAGEEEAAAILAEFDRAGARDAMASTDEVEAEALFDARRLAYPALEQRGDALLTEDVCLPRGQLAVMLARVEEISARHRVPIANVAHAGDGNLHPVMITPMGDEAARVRSQAAFEEIVDAAIDLGGTVTGEHGVGTLKRRGMERELGPGVVALQRAIKAAWDPAGILNPGKFV</sequence>
<comment type="caution">
    <text evidence="6">The sequence shown here is derived from an EMBL/GenBank/DDBJ whole genome shotgun (WGS) entry which is preliminary data.</text>
</comment>
<proteinExistence type="predicted"/>